<protein>
    <submittedName>
        <fullName evidence="8">HAMP domain-containing protein</fullName>
    </submittedName>
</protein>
<feature type="domain" description="Methyl-accepting transducer" evidence="6">
    <location>
        <begin position="271"/>
        <end position="500"/>
    </location>
</feature>
<dbReference type="GO" id="GO:0005886">
    <property type="term" value="C:plasma membrane"/>
    <property type="evidence" value="ECO:0007669"/>
    <property type="project" value="TreeGrafter"/>
</dbReference>
<comment type="caution">
    <text evidence="8">The sequence shown here is derived from an EMBL/GenBank/DDBJ whole genome shotgun (WGS) entry which is preliminary data.</text>
</comment>
<feature type="transmembrane region" description="Helical" evidence="5">
    <location>
        <begin position="192"/>
        <end position="212"/>
    </location>
</feature>
<dbReference type="InterPro" id="IPR051310">
    <property type="entry name" value="MCP_chemotaxis"/>
</dbReference>
<dbReference type="FunFam" id="1.10.287.950:FF:000001">
    <property type="entry name" value="Methyl-accepting chemotaxis sensory transducer"/>
    <property type="match status" value="1"/>
</dbReference>
<sequence length="535" mass="55756">MRNLKMATRLSLAFSLLLALMVLAVALALGALQKAQDQSARLESETLALLDAVGAMRVAQLGEAVAIRDFVGQTDSDRQRAANDALRASEKAYADSAATLERLAAAMHADDRILALVAKLKKANAPIAGQLQEAMDLSDQAEYPQAQGIVYGTVRPLQAAIAADLQTLASAARTLGSERAQAAQAESRLTQWRLGLMLLLALAVGAVATAVITRGIVRPLRSAVEATEKVADGDLRQLALAARNDEAGRVLAALAGMQGRLNTLVRAIRDSAAAVSRASDRISHGNTELAARTEEQAAALEETAASVEELTAIVKQNSESAARARELAREASELAEASGADVGGVVRTMAGIHQSSRKVSDIVSVIDGIAFQTNLLALNAAVEAARAGDQGRGFGVVAAQVRELAQRSAEASRDIKKLVGEALGEAGQGSAAAERAGGSMAKVVRVAHELAQLVADIARAGEEQRAGIEQVNTTISQMDTSTQSNAALVQEINGFIDALLAQARELQEATSRFRLEDAATGPAPAPMLLRPAAAM</sequence>
<evidence type="ECO:0000313" key="8">
    <source>
        <dbReference type="EMBL" id="NML48176.1"/>
    </source>
</evidence>
<dbReference type="GO" id="GO:0006935">
    <property type="term" value="P:chemotaxis"/>
    <property type="evidence" value="ECO:0007669"/>
    <property type="project" value="InterPro"/>
</dbReference>
<dbReference type="EMBL" id="JABBFX010000004">
    <property type="protein sequence ID" value="NML48176.1"/>
    <property type="molecule type" value="Genomic_DNA"/>
</dbReference>
<dbReference type="PANTHER" id="PTHR43531:SF14">
    <property type="entry name" value="METHYL-ACCEPTING CHEMOTAXIS PROTEIN I-RELATED"/>
    <property type="match status" value="1"/>
</dbReference>
<keyword evidence="5" id="KW-0812">Transmembrane</keyword>
<dbReference type="InterPro" id="IPR004089">
    <property type="entry name" value="MCPsignal_dom"/>
</dbReference>
<comment type="similarity">
    <text evidence="3">Belongs to the methyl-accepting chemotaxis (MCP) protein family.</text>
</comment>
<dbReference type="SUPFAM" id="SSF58104">
    <property type="entry name" value="Methyl-accepting chemotaxis protein (MCP) signaling domain"/>
    <property type="match status" value="1"/>
</dbReference>
<organism evidence="8 9">
    <name type="scientific">Ramlibacter agri</name>
    <dbReference type="NCBI Taxonomy" id="2728837"/>
    <lineage>
        <taxon>Bacteria</taxon>
        <taxon>Pseudomonadati</taxon>
        <taxon>Pseudomonadota</taxon>
        <taxon>Betaproteobacteria</taxon>
        <taxon>Burkholderiales</taxon>
        <taxon>Comamonadaceae</taxon>
        <taxon>Ramlibacter</taxon>
    </lineage>
</organism>
<evidence type="ECO:0000256" key="4">
    <source>
        <dbReference type="PROSITE-ProRule" id="PRU00284"/>
    </source>
</evidence>
<keyword evidence="9" id="KW-1185">Reference proteome</keyword>
<gene>
    <name evidence="8" type="ORF">HHL11_30790</name>
</gene>
<evidence type="ECO:0000259" key="7">
    <source>
        <dbReference type="PROSITE" id="PS50885"/>
    </source>
</evidence>
<comment type="subcellular location">
    <subcellularLocation>
        <location evidence="1">Membrane</location>
    </subcellularLocation>
</comment>
<dbReference type="SMART" id="SM00283">
    <property type="entry name" value="MA"/>
    <property type="match status" value="1"/>
</dbReference>
<dbReference type="PROSITE" id="PS50885">
    <property type="entry name" value="HAMP"/>
    <property type="match status" value="1"/>
</dbReference>
<dbReference type="GO" id="GO:0007165">
    <property type="term" value="P:signal transduction"/>
    <property type="evidence" value="ECO:0007669"/>
    <property type="project" value="UniProtKB-KW"/>
</dbReference>
<feature type="domain" description="HAMP" evidence="7">
    <location>
        <begin position="214"/>
        <end position="266"/>
    </location>
</feature>
<dbReference type="PROSITE" id="PS50111">
    <property type="entry name" value="CHEMOTAXIS_TRANSDUC_2"/>
    <property type="match status" value="1"/>
</dbReference>
<keyword evidence="5" id="KW-1133">Transmembrane helix</keyword>
<dbReference type="Pfam" id="PF00015">
    <property type="entry name" value="MCPsignal"/>
    <property type="match status" value="1"/>
</dbReference>
<dbReference type="GO" id="GO:0004888">
    <property type="term" value="F:transmembrane signaling receptor activity"/>
    <property type="evidence" value="ECO:0007669"/>
    <property type="project" value="InterPro"/>
</dbReference>
<dbReference type="InterPro" id="IPR003660">
    <property type="entry name" value="HAMP_dom"/>
</dbReference>
<dbReference type="Pfam" id="PF00672">
    <property type="entry name" value="HAMP"/>
    <property type="match status" value="1"/>
</dbReference>
<evidence type="ECO:0000313" key="9">
    <source>
        <dbReference type="Proteomes" id="UP000541185"/>
    </source>
</evidence>
<dbReference type="PANTHER" id="PTHR43531">
    <property type="entry name" value="PROTEIN ICFG"/>
    <property type="match status" value="1"/>
</dbReference>
<evidence type="ECO:0000256" key="5">
    <source>
        <dbReference type="SAM" id="Phobius"/>
    </source>
</evidence>
<dbReference type="Proteomes" id="UP000541185">
    <property type="component" value="Unassembled WGS sequence"/>
</dbReference>
<dbReference type="InterPro" id="IPR024478">
    <property type="entry name" value="HlyB_4HB_MCP"/>
</dbReference>
<keyword evidence="4" id="KW-0807">Transducer</keyword>
<keyword evidence="2" id="KW-0488">Methylation</keyword>
<dbReference type="Gene3D" id="1.10.287.950">
    <property type="entry name" value="Methyl-accepting chemotaxis protein"/>
    <property type="match status" value="1"/>
</dbReference>
<dbReference type="InterPro" id="IPR004090">
    <property type="entry name" value="Chemotax_Me-accpt_rcpt"/>
</dbReference>
<evidence type="ECO:0000256" key="2">
    <source>
        <dbReference type="ARBA" id="ARBA00022481"/>
    </source>
</evidence>
<dbReference type="RefSeq" id="WP_169422511.1">
    <property type="nucleotide sequence ID" value="NZ_JABBFX010000004.1"/>
</dbReference>
<dbReference type="PRINTS" id="PR00260">
    <property type="entry name" value="CHEMTRNSDUCR"/>
</dbReference>
<dbReference type="SMART" id="SM00304">
    <property type="entry name" value="HAMP"/>
    <property type="match status" value="1"/>
</dbReference>
<accession>A0A848HAX1</accession>
<name>A0A848HAX1_9BURK</name>
<evidence type="ECO:0000256" key="3">
    <source>
        <dbReference type="ARBA" id="ARBA00029447"/>
    </source>
</evidence>
<reference evidence="8 9" key="1">
    <citation type="submission" date="2020-04" db="EMBL/GenBank/DDBJ databases">
        <title>Ramlibacter sp. G-1-2-2 isolated from soil.</title>
        <authorList>
            <person name="Dahal R.H."/>
        </authorList>
    </citation>
    <scope>NUCLEOTIDE SEQUENCE [LARGE SCALE GENOMIC DNA]</scope>
    <source>
        <strain evidence="8 9">G-1-2-2</strain>
    </source>
</reference>
<dbReference type="Pfam" id="PF12729">
    <property type="entry name" value="4HB_MCP_1"/>
    <property type="match status" value="1"/>
</dbReference>
<dbReference type="AlphaFoldDB" id="A0A848HAX1"/>
<dbReference type="CDD" id="cd06225">
    <property type="entry name" value="HAMP"/>
    <property type="match status" value="1"/>
</dbReference>
<proteinExistence type="inferred from homology"/>
<keyword evidence="5" id="KW-0472">Membrane</keyword>
<evidence type="ECO:0000259" key="6">
    <source>
        <dbReference type="PROSITE" id="PS50111"/>
    </source>
</evidence>
<evidence type="ECO:0000256" key="1">
    <source>
        <dbReference type="ARBA" id="ARBA00004370"/>
    </source>
</evidence>